<keyword evidence="8" id="KW-0902">Two-component regulatory system</keyword>
<proteinExistence type="predicted"/>
<evidence type="ECO:0000256" key="6">
    <source>
        <dbReference type="ARBA" id="ARBA00022777"/>
    </source>
</evidence>
<dbReference type="PROSITE" id="PS50109">
    <property type="entry name" value="HIS_KIN"/>
    <property type="match status" value="1"/>
</dbReference>
<evidence type="ECO:0000256" key="5">
    <source>
        <dbReference type="ARBA" id="ARBA00022741"/>
    </source>
</evidence>
<dbReference type="Gene3D" id="1.20.5.1930">
    <property type="match status" value="1"/>
</dbReference>
<accession>A0A6F8VD20</accession>
<comment type="catalytic activity">
    <reaction evidence="1">
        <text>ATP + protein L-histidine = ADP + protein N-phospho-L-histidine.</text>
        <dbReference type="EC" id="2.7.13.3"/>
    </reaction>
</comment>
<dbReference type="InterPro" id="IPR003594">
    <property type="entry name" value="HATPase_dom"/>
</dbReference>
<evidence type="ECO:0000313" key="10">
    <source>
        <dbReference type="EMBL" id="BCB27618.1"/>
    </source>
</evidence>
<keyword evidence="11" id="KW-1185">Reference proteome</keyword>
<evidence type="ECO:0000256" key="7">
    <source>
        <dbReference type="ARBA" id="ARBA00022840"/>
    </source>
</evidence>
<evidence type="ECO:0000256" key="3">
    <source>
        <dbReference type="ARBA" id="ARBA00022553"/>
    </source>
</evidence>
<dbReference type="PANTHER" id="PTHR24421:SF10">
    <property type="entry name" value="NITRATE_NITRITE SENSOR PROTEIN NARQ"/>
    <property type="match status" value="1"/>
</dbReference>
<evidence type="ECO:0000256" key="2">
    <source>
        <dbReference type="ARBA" id="ARBA00012438"/>
    </source>
</evidence>
<evidence type="ECO:0000256" key="4">
    <source>
        <dbReference type="ARBA" id="ARBA00022679"/>
    </source>
</evidence>
<name>A0A6F8VD20_9PROT</name>
<dbReference type="EMBL" id="AP022853">
    <property type="protein sequence ID" value="BCB27618.1"/>
    <property type="molecule type" value="Genomic_DNA"/>
</dbReference>
<keyword evidence="5" id="KW-0547">Nucleotide-binding</keyword>
<reference evidence="11" key="1">
    <citation type="submission" date="2020-03" db="EMBL/GenBank/DDBJ databases">
        <title>Complete genome sequence of sulfur-oxidizing bacterium skT11.</title>
        <authorList>
            <person name="Kanda M."/>
            <person name="Kojima H."/>
            <person name="Fukui M."/>
        </authorList>
    </citation>
    <scope>NUCLEOTIDE SEQUENCE [LARGE SCALE GENOMIC DNA]</scope>
    <source>
        <strain evidence="11">skT11</strain>
    </source>
</reference>
<gene>
    <name evidence="10" type="ORF">SKTS_25040</name>
</gene>
<dbReference type="KEGG" id="slac:SKTS_25040"/>
<dbReference type="GO" id="GO:0000155">
    <property type="term" value="F:phosphorelay sensor kinase activity"/>
    <property type="evidence" value="ECO:0007669"/>
    <property type="project" value="InterPro"/>
</dbReference>
<feature type="domain" description="Histidine kinase" evidence="9">
    <location>
        <begin position="74"/>
        <end position="271"/>
    </location>
</feature>
<sequence length="271" mass="30358">MHAEPMGKSRRQCRTVAETMYANDASQVICVVTPEQAGEAVRGEAVCALQSELRRMSAQLLTIQENERRRIATDLHDGLGQSLTLIRLALENLTELLAENSFREADESMQHLKTKVQEAFGELRRVAMDLRPSTLDDLGILATLSWFFREFESACRGIKIEKHLLVQENHIPVPLKITIFRILQEAVSNIVKHAHADHIRVSLIEADGALHLTIEDNGHGFDQVGRSRFQSIEKGLGLMSMKERANHSGGTYRIESAVGQGTRIYVSWSCS</sequence>
<organism evidence="10 11">
    <name type="scientific">Sulfurimicrobium lacus</name>
    <dbReference type="NCBI Taxonomy" id="2715678"/>
    <lineage>
        <taxon>Bacteria</taxon>
        <taxon>Pseudomonadati</taxon>
        <taxon>Pseudomonadota</taxon>
        <taxon>Betaproteobacteria</taxon>
        <taxon>Nitrosomonadales</taxon>
        <taxon>Sulfuricellaceae</taxon>
        <taxon>Sulfurimicrobium</taxon>
    </lineage>
</organism>
<dbReference type="SUPFAM" id="SSF55874">
    <property type="entry name" value="ATPase domain of HSP90 chaperone/DNA topoisomerase II/histidine kinase"/>
    <property type="match status" value="1"/>
</dbReference>
<dbReference type="PANTHER" id="PTHR24421">
    <property type="entry name" value="NITRATE/NITRITE SENSOR PROTEIN NARX-RELATED"/>
    <property type="match status" value="1"/>
</dbReference>
<protein>
    <recommendedName>
        <fullName evidence="2">histidine kinase</fullName>
        <ecNumber evidence="2">2.7.13.3</ecNumber>
    </recommendedName>
</protein>
<dbReference type="InterPro" id="IPR005467">
    <property type="entry name" value="His_kinase_dom"/>
</dbReference>
<evidence type="ECO:0000313" key="11">
    <source>
        <dbReference type="Proteomes" id="UP000502260"/>
    </source>
</evidence>
<keyword evidence="3" id="KW-0597">Phosphoprotein</keyword>
<evidence type="ECO:0000256" key="1">
    <source>
        <dbReference type="ARBA" id="ARBA00000085"/>
    </source>
</evidence>
<dbReference type="InterPro" id="IPR036890">
    <property type="entry name" value="HATPase_C_sf"/>
</dbReference>
<keyword evidence="7" id="KW-0067">ATP-binding</keyword>
<evidence type="ECO:0000256" key="8">
    <source>
        <dbReference type="ARBA" id="ARBA00023012"/>
    </source>
</evidence>
<keyword evidence="6" id="KW-0418">Kinase</keyword>
<dbReference type="Gene3D" id="3.30.565.10">
    <property type="entry name" value="Histidine kinase-like ATPase, C-terminal domain"/>
    <property type="match status" value="1"/>
</dbReference>
<dbReference type="GO" id="GO:0046983">
    <property type="term" value="F:protein dimerization activity"/>
    <property type="evidence" value="ECO:0007669"/>
    <property type="project" value="InterPro"/>
</dbReference>
<dbReference type="EC" id="2.7.13.3" evidence="2"/>
<dbReference type="Proteomes" id="UP000502260">
    <property type="component" value="Chromosome"/>
</dbReference>
<dbReference type="SMART" id="SM00387">
    <property type="entry name" value="HATPase_c"/>
    <property type="match status" value="1"/>
</dbReference>
<dbReference type="CDD" id="cd16917">
    <property type="entry name" value="HATPase_UhpB-NarQ-NarX-like"/>
    <property type="match status" value="1"/>
</dbReference>
<dbReference type="InterPro" id="IPR050482">
    <property type="entry name" value="Sensor_HK_TwoCompSys"/>
</dbReference>
<dbReference type="GO" id="GO:0005524">
    <property type="term" value="F:ATP binding"/>
    <property type="evidence" value="ECO:0007669"/>
    <property type="project" value="UniProtKB-KW"/>
</dbReference>
<dbReference type="Pfam" id="PF02518">
    <property type="entry name" value="HATPase_c"/>
    <property type="match status" value="1"/>
</dbReference>
<keyword evidence="4" id="KW-0808">Transferase</keyword>
<evidence type="ECO:0000259" key="9">
    <source>
        <dbReference type="PROSITE" id="PS50109"/>
    </source>
</evidence>
<dbReference type="GO" id="GO:0016020">
    <property type="term" value="C:membrane"/>
    <property type="evidence" value="ECO:0007669"/>
    <property type="project" value="InterPro"/>
</dbReference>
<dbReference type="Pfam" id="PF07730">
    <property type="entry name" value="HisKA_3"/>
    <property type="match status" value="1"/>
</dbReference>
<dbReference type="InterPro" id="IPR011712">
    <property type="entry name" value="Sig_transdc_His_kin_sub3_dim/P"/>
</dbReference>
<dbReference type="AlphaFoldDB" id="A0A6F8VD20"/>